<evidence type="ECO:0000256" key="3">
    <source>
        <dbReference type="ARBA" id="ARBA00022475"/>
    </source>
</evidence>
<keyword evidence="3" id="KW-1003">Cell membrane</keyword>
<dbReference type="PANTHER" id="PTHR32219">
    <property type="entry name" value="RNA-BINDING PROTEIN YLMH-RELATED"/>
    <property type="match status" value="1"/>
</dbReference>
<comment type="subcellular location">
    <subcellularLocation>
        <location evidence="1">Cell membrane</location>
        <topology evidence="1">Single-pass membrane protein</topology>
    </subcellularLocation>
    <subcellularLocation>
        <location evidence="2">Endoplasmic reticulum membrane</location>
        <topology evidence="2">Single-pass membrane protein</topology>
    </subcellularLocation>
</comment>
<sequence>MNSSEANSNLGDEEHENSTAIDQTLTLEANNRPKRIVHRFYFVKFWPYKDTDEASKVATSEQLIENLDQKLNTHSQLDRLCRRESTISSRLDWLKETSDHLQIALDKHDSAILPHKHKRRSNHTQGYQSWLSHGSSNLVMERKLIKAMARSQHRLNDLDLEEDIRCYTWGNIDKPGYIKMLEKSKHIEDRPEKALADENANVFNPLGVKNAMEKQIKIVYKMSLELREEQREVKAAVKRLEKQLRPMKDEAFVYRTRRLEMSKRKEAAQHCILKLRQTSTEMNGKYDEYASLLSNARELSRNKDIAALRELSHHQVEEFMSEWNQPNIMAMDDSEVGDEEHGNVISDRVRCSKKIHRFYFVKFWPYKDPDEASKIAEAEQLIENLDQKLNQMRREYKLTTLKWINTRSRISHLDNRKSSISYGLEWQTRMLLDHLQLQLDKLNLASKIPHKHKGQPKHTQGFRSWIPHGSSNLAIERKLIKEVIRSQHRVMNDLDLRSSSLQEQFKEFTSWLSWGNIDKPRYTQILEKLKQIEEKKEKALADSAKEANIFILSTLRNAIEEQIEIVKKMSLELRLKQQEVESEMERLSKEIDPWEEKDFDYKYDTQHWEMLKQKEAAQRCILRLRQTFDEMKGMYDENVALLSNARELARNKDIASLRQLSHHQVEEFMSEWNHPYVKSFRVNYEFNILDSLLSRGLSLDGRLEFQDDNQETLRYIADGSNICKGDDQITESDVQFILSLLTFTIMINHQNQGLLTCKEEPCKNPVHCRCGNAVNLVSFQHFVTRTDSSTTILANVKESLHCLL</sequence>
<keyword evidence="5" id="KW-0256">Endoplasmic reticulum</keyword>
<evidence type="ECO:0000256" key="2">
    <source>
        <dbReference type="ARBA" id="ARBA00004389"/>
    </source>
</evidence>
<dbReference type="GO" id="GO:0005789">
    <property type="term" value="C:endoplasmic reticulum membrane"/>
    <property type="evidence" value="ECO:0007669"/>
    <property type="project" value="UniProtKB-SubCell"/>
</dbReference>
<feature type="coiled-coil region" evidence="10">
    <location>
        <begin position="522"/>
        <end position="597"/>
    </location>
</feature>
<protein>
    <submittedName>
        <fullName evidence="11">Uncharacterized protein</fullName>
    </submittedName>
</protein>
<proteinExistence type="inferred from homology"/>
<evidence type="ECO:0000256" key="10">
    <source>
        <dbReference type="SAM" id="Coils"/>
    </source>
</evidence>
<evidence type="ECO:0000256" key="4">
    <source>
        <dbReference type="ARBA" id="ARBA00022692"/>
    </source>
</evidence>
<accession>A0A6A2Y9T9</accession>
<name>A0A6A2Y9T9_HIBSY</name>
<dbReference type="AlphaFoldDB" id="A0A6A2Y9T9"/>
<keyword evidence="7 10" id="KW-0175">Coiled coil</keyword>
<evidence type="ECO:0000313" key="12">
    <source>
        <dbReference type="Proteomes" id="UP000436088"/>
    </source>
</evidence>
<evidence type="ECO:0000313" key="11">
    <source>
        <dbReference type="EMBL" id="KAE8668617.1"/>
    </source>
</evidence>
<keyword evidence="6" id="KW-1133">Transmembrane helix</keyword>
<gene>
    <name evidence="11" type="ORF">F3Y22_tig00112289pilonHSYRG00032</name>
</gene>
<dbReference type="Proteomes" id="UP000436088">
    <property type="component" value="Unassembled WGS sequence"/>
</dbReference>
<comment type="similarity">
    <text evidence="9">Belongs to the plant Proton pump-interactor protein family.</text>
</comment>
<reference evidence="11" key="1">
    <citation type="submission" date="2019-09" db="EMBL/GenBank/DDBJ databases">
        <title>Draft genome information of white flower Hibiscus syriacus.</title>
        <authorList>
            <person name="Kim Y.-M."/>
        </authorList>
    </citation>
    <scope>NUCLEOTIDE SEQUENCE [LARGE SCALE GENOMIC DNA]</scope>
    <source>
        <strain evidence="11">YM2019G1</strain>
    </source>
</reference>
<keyword evidence="4" id="KW-0812">Transmembrane</keyword>
<evidence type="ECO:0000256" key="6">
    <source>
        <dbReference type="ARBA" id="ARBA00022989"/>
    </source>
</evidence>
<evidence type="ECO:0000256" key="5">
    <source>
        <dbReference type="ARBA" id="ARBA00022824"/>
    </source>
</evidence>
<dbReference type="InterPro" id="IPR055282">
    <property type="entry name" value="PPI1-4"/>
</dbReference>
<evidence type="ECO:0000256" key="1">
    <source>
        <dbReference type="ARBA" id="ARBA00004162"/>
    </source>
</evidence>
<dbReference type="PANTHER" id="PTHR32219:SF21">
    <property type="entry name" value="PROTON PUMP-INTERACTOR 1-LIKE"/>
    <property type="match status" value="1"/>
</dbReference>
<keyword evidence="8" id="KW-0472">Membrane</keyword>
<dbReference type="EMBL" id="VEPZ02001544">
    <property type="protein sequence ID" value="KAE8668617.1"/>
    <property type="molecule type" value="Genomic_DNA"/>
</dbReference>
<dbReference type="GO" id="GO:0005886">
    <property type="term" value="C:plasma membrane"/>
    <property type="evidence" value="ECO:0007669"/>
    <property type="project" value="UniProtKB-SubCell"/>
</dbReference>
<evidence type="ECO:0000256" key="9">
    <source>
        <dbReference type="ARBA" id="ARBA00038080"/>
    </source>
</evidence>
<keyword evidence="12" id="KW-1185">Reference proteome</keyword>
<organism evidence="11 12">
    <name type="scientific">Hibiscus syriacus</name>
    <name type="common">Rose of Sharon</name>
    <dbReference type="NCBI Taxonomy" id="106335"/>
    <lineage>
        <taxon>Eukaryota</taxon>
        <taxon>Viridiplantae</taxon>
        <taxon>Streptophyta</taxon>
        <taxon>Embryophyta</taxon>
        <taxon>Tracheophyta</taxon>
        <taxon>Spermatophyta</taxon>
        <taxon>Magnoliopsida</taxon>
        <taxon>eudicotyledons</taxon>
        <taxon>Gunneridae</taxon>
        <taxon>Pentapetalae</taxon>
        <taxon>rosids</taxon>
        <taxon>malvids</taxon>
        <taxon>Malvales</taxon>
        <taxon>Malvaceae</taxon>
        <taxon>Malvoideae</taxon>
        <taxon>Hibiscus</taxon>
    </lineage>
</organism>
<evidence type="ECO:0000256" key="7">
    <source>
        <dbReference type="ARBA" id="ARBA00023054"/>
    </source>
</evidence>
<evidence type="ECO:0000256" key="8">
    <source>
        <dbReference type="ARBA" id="ARBA00023136"/>
    </source>
</evidence>
<feature type="coiled-coil region" evidence="10">
    <location>
        <begin position="375"/>
        <end position="402"/>
    </location>
</feature>
<comment type="caution">
    <text evidence="11">The sequence shown here is derived from an EMBL/GenBank/DDBJ whole genome shotgun (WGS) entry which is preliminary data.</text>
</comment>